<keyword evidence="4" id="KW-1185">Reference proteome</keyword>
<evidence type="ECO:0000313" key="3">
    <source>
        <dbReference type="EMBL" id="KAL3069092.1"/>
    </source>
</evidence>
<dbReference type="EMBL" id="JBICBT010001397">
    <property type="protein sequence ID" value="KAL3069092.1"/>
    <property type="molecule type" value="Genomic_DNA"/>
</dbReference>
<reference evidence="3 4" key="1">
    <citation type="submission" date="2024-10" db="EMBL/GenBank/DDBJ databases">
        <authorList>
            <person name="Kim D."/>
        </authorList>
    </citation>
    <scope>NUCLEOTIDE SEQUENCE [LARGE SCALE GENOMIC DNA]</scope>
    <source>
        <strain evidence="3">BH-2024</strain>
    </source>
</reference>
<gene>
    <name evidence="3" type="ORF">niasHT_034322</name>
</gene>
<dbReference type="Gene3D" id="3.30.420.10">
    <property type="entry name" value="Ribonuclease H-like superfamily/Ribonuclease H"/>
    <property type="match status" value="1"/>
</dbReference>
<sequence length="501" mass="57130">MLMIPEAEYLALRSAMNSGDYLQNEKASLDARISQNLQDPGISEDLKAKRHDWLYKERRTVKGMLENRPQKVVIENHGPGPNVAPYLGLNTQSKAQKTDEPRKIIIPRKRLKEQTPDSESDNDTLEELTPEPQITPTLKTPVPMKPSIIHPTLLNDLFRKKFPRLKTIPSGFHTDWQCDLCIFDQLKKHNDGYKYLLVCIDVLSRMIFSAPAKSKKSEDMIEAFDRVFEKSKIIPMKIYSDSGLEFQAGKMKKYFEEKFIIKNVMYSPDLYAGVVERANRTIKERLYRYFTKMDTLRWVDDSEADQHVGVIQNFGHSFVKTLKVSISGVESYDSGIYYAFRAYMMNELGLSEDVKKGLCEASCYYVDEIDQNSYTNGGFKNRASRFADGAKCETMVKLNFDLGRQPNLLLNNSDVIFSIHRNTDDFLIMAPPYVSGNATTVNPHTYQDTPGFELIRNGTTSIKVQFNEPIKDGGYEMIVLGEFDSILSINANRVLSSDGSI</sequence>
<evidence type="ECO:0000313" key="4">
    <source>
        <dbReference type="Proteomes" id="UP001620626"/>
    </source>
</evidence>
<evidence type="ECO:0000256" key="1">
    <source>
        <dbReference type="SAM" id="MobiDB-lite"/>
    </source>
</evidence>
<dbReference type="PANTHER" id="PTHR46585">
    <property type="entry name" value="INTEGRASE CORE DOMAIN CONTAINING PROTEIN"/>
    <property type="match status" value="1"/>
</dbReference>
<name>A0ABD2HUI8_9BILA</name>
<proteinExistence type="predicted"/>
<dbReference type="PROSITE" id="PS50994">
    <property type="entry name" value="INTEGRASE"/>
    <property type="match status" value="1"/>
</dbReference>
<feature type="domain" description="Integrase catalytic" evidence="2">
    <location>
        <begin position="165"/>
        <end position="289"/>
    </location>
</feature>
<dbReference type="InterPro" id="IPR012337">
    <property type="entry name" value="RNaseH-like_sf"/>
</dbReference>
<evidence type="ECO:0000259" key="2">
    <source>
        <dbReference type="PROSITE" id="PS50994"/>
    </source>
</evidence>
<feature type="region of interest" description="Disordered" evidence="1">
    <location>
        <begin position="85"/>
        <end position="142"/>
    </location>
</feature>
<feature type="compositionally biased region" description="Acidic residues" evidence="1">
    <location>
        <begin position="116"/>
        <end position="129"/>
    </location>
</feature>
<dbReference type="InterPro" id="IPR001584">
    <property type="entry name" value="Integrase_cat-core"/>
</dbReference>
<dbReference type="Pfam" id="PF00665">
    <property type="entry name" value="rve"/>
    <property type="match status" value="1"/>
</dbReference>
<organism evidence="3 4">
    <name type="scientific">Heterodera trifolii</name>
    <dbReference type="NCBI Taxonomy" id="157864"/>
    <lineage>
        <taxon>Eukaryota</taxon>
        <taxon>Metazoa</taxon>
        <taxon>Ecdysozoa</taxon>
        <taxon>Nematoda</taxon>
        <taxon>Chromadorea</taxon>
        <taxon>Rhabditida</taxon>
        <taxon>Tylenchina</taxon>
        <taxon>Tylenchomorpha</taxon>
        <taxon>Tylenchoidea</taxon>
        <taxon>Heteroderidae</taxon>
        <taxon>Heteroderinae</taxon>
        <taxon>Heterodera</taxon>
    </lineage>
</organism>
<comment type="caution">
    <text evidence="3">The sequence shown here is derived from an EMBL/GenBank/DDBJ whole genome shotgun (WGS) entry which is preliminary data.</text>
</comment>
<dbReference type="SUPFAM" id="SSF53098">
    <property type="entry name" value="Ribonuclease H-like"/>
    <property type="match status" value="1"/>
</dbReference>
<dbReference type="Proteomes" id="UP001620626">
    <property type="component" value="Unassembled WGS sequence"/>
</dbReference>
<dbReference type="AlphaFoldDB" id="A0ABD2HUI8"/>
<accession>A0ABD2HUI8</accession>
<protein>
    <recommendedName>
        <fullName evidence="2">Integrase catalytic domain-containing protein</fullName>
    </recommendedName>
</protein>
<dbReference type="PANTHER" id="PTHR46585:SF1">
    <property type="entry name" value="CHROMO DOMAIN-CONTAINING PROTEIN"/>
    <property type="match status" value="1"/>
</dbReference>
<dbReference type="InterPro" id="IPR036397">
    <property type="entry name" value="RNaseH_sf"/>
</dbReference>